<reference evidence="5" key="1">
    <citation type="submission" date="2017-02" db="UniProtKB">
        <authorList>
            <consortium name="WormBaseParasite"/>
        </authorList>
    </citation>
    <scope>IDENTIFICATION</scope>
</reference>
<dbReference type="SUPFAM" id="SSF55486">
    <property type="entry name" value="Metalloproteases ('zincins'), catalytic domain"/>
    <property type="match status" value="2"/>
</dbReference>
<name>A0A0N5CAX0_STREA</name>
<feature type="chain" id="PRO_5005895690" evidence="2">
    <location>
        <begin position="22"/>
        <end position="593"/>
    </location>
</feature>
<dbReference type="Gene3D" id="3.40.390.10">
    <property type="entry name" value="Collagenase (Catalytic Domain)"/>
    <property type="match status" value="1"/>
</dbReference>
<feature type="compositionally biased region" description="Low complexity" evidence="1">
    <location>
        <begin position="66"/>
        <end position="79"/>
    </location>
</feature>
<evidence type="ECO:0000313" key="5">
    <source>
        <dbReference type="WBParaSite" id="SPAL_0001503600.1"/>
    </source>
</evidence>
<dbReference type="InterPro" id="IPR024079">
    <property type="entry name" value="MetalloPept_cat_dom_sf"/>
</dbReference>
<evidence type="ECO:0000259" key="3">
    <source>
        <dbReference type="Pfam" id="PF01431"/>
    </source>
</evidence>
<dbReference type="GO" id="GO:0004222">
    <property type="term" value="F:metalloendopeptidase activity"/>
    <property type="evidence" value="ECO:0007669"/>
    <property type="project" value="InterPro"/>
</dbReference>
<dbReference type="AlphaFoldDB" id="A0A0N5CAX0"/>
<keyword evidence="2" id="KW-0732">Signal</keyword>
<dbReference type="PANTHER" id="PTHR11733:SF208">
    <property type="entry name" value="PEPTIDASE M13 C-TERMINAL DOMAIN-CONTAINING PROTEIN"/>
    <property type="match status" value="1"/>
</dbReference>
<dbReference type="GO" id="GO:0005886">
    <property type="term" value="C:plasma membrane"/>
    <property type="evidence" value="ECO:0007669"/>
    <property type="project" value="TreeGrafter"/>
</dbReference>
<dbReference type="InterPro" id="IPR000718">
    <property type="entry name" value="Peptidase_M13"/>
</dbReference>
<accession>A0A0N5CAX0</accession>
<dbReference type="PROSITE" id="PS51885">
    <property type="entry name" value="NEPRILYSIN"/>
    <property type="match status" value="1"/>
</dbReference>
<evidence type="ECO:0000256" key="2">
    <source>
        <dbReference type="SAM" id="SignalP"/>
    </source>
</evidence>
<dbReference type="Proteomes" id="UP000046392">
    <property type="component" value="Unplaced"/>
</dbReference>
<protein>
    <submittedName>
        <fullName evidence="5">Peptidase_M13 domain-containing protein</fullName>
    </submittedName>
</protein>
<organism evidence="4 5">
    <name type="scientific">Strongyloides papillosus</name>
    <name type="common">Intestinal threadworm</name>
    <dbReference type="NCBI Taxonomy" id="174720"/>
    <lineage>
        <taxon>Eukaryota</taxon>
        <taxon>Metazoa</taxon>
        <taxon>Ecdysozoa</taxon>
        <taxon>Nematoda</taxon>
        <taxon>Chromadorea</taxon>
        <taxon>Rhabditida</taxon>
        <taxon>Tylenchina</taxon>
        <taxon>Panagrolaimomorpha</taxon>
        <taxon>Strongyloidoidea</taxon>
        <taxon>Strongyloididae</taxon>
        <taxon>Strongyloides</taxon>
    </lineage>
</organism>
<dbReference type="Pfam" id="PF01431">
    <property type="entry name" value="Peptidase_M13"/>
    <property type="match status" value="1"/>
</dbReference>
<evidence type="ECO:0000313" key="4">
    <source>
        <dbReference type="Proteomes" id="UP000046392"/>
    </source>
</evidence>
<feature type="region of interest" description="Disordered" evidence="1">
    <location>
        <begin position="64"/>
        <end position="87"/>
    </location>
</feature>
<keyword evidence="4" id="KW-1185">Reference proteome</keyword>
<feature type="signal peptide" evidence="2">
    <location>
        <begin position="1"/>
        <end position="21"/>
    </location>
</feature>
<sequence length="593" mass="67904">MKFIISNIFVYFLCLILVVNGCTNLLNKLEDIATSLNGSVSTESTALSNDVGSNETYVEYDIEYPESSGESSNSSTTESVKSESLVEKTLETEQSENIKSAIVKGNSENSPTVESRKKRAVYYDSENFQSELTNKIESLSKFTEEKIEKDNDPSGINQLKNLISSNQYLADYFDLNVNPCDNFYKFTCKKQLPSDNSKKRMEKKETIDNEYNFTDIVEEVFKGKLNDKSDIFKNLYTLGEKCQSSASDIDIFNCLKSVKGFGSYAIASYFKNNLNNDNDSEMNDNLINNVVDEVKNQFKTLSDRNIKLFDEVMRDDFIKKFENMKFTSENDQDPDNLSLMESCYKYFNSSLDHSNNDIIDEINKYESKIPDNDKELRSKCMRYIKAFSQKYSDNINLFELLFSEVASYHPQSNKVVVNPSIFKLQEFNSSYTMSLFYGKMGFIIGRDILDRLGDKYFENNGNSECFAKLFRSEFDNLSDQNKDGVIKLNEIIADNGGIKIAHQAYMNNLENMDSKVYDVDGFNKQLHDQLFFIGVGAGLCEVLRDEISSGRQNIPNNLVELRVIRTLSSYKPFLEAFNCKEGTRMYSKNTCEL</sequence>
<dbReference type="WBParaSite" id="SPAL_0001503600.1">
    <property type="protein sequence ID" value="SPAL_0001503600.1"/>
    <property type="gene ID" value="SPAL_0001503600"/>
</dbReference>
<feature type="region of interest" description="Disordered" evidence="1">
    <location>
        <begin position="97"/>
        <end position="116"/>
    </location>
</feature>
<feature type="domain" description="Peptidase M13 C-terminal" evidence="3">
    <location>
        <begin position="406"/>
        <end position="593"/>
    </location>
</feature>
<proteinExistence type="predicted"/>
<evidence type="ECO:0000256" key="1">
    <source>
        <dbReference type="SAM" id="MobiDB-lite"/>
    </source>
</evidence>
<dbReference type="InterPro" id="IPR018497">
    <property type="entry name" value="Peptidase_M13_C"/>
</dbReference>
<dbReference type="GO" id="GO:0016485">
    <property type="term" value="P:protein processing"/>
    <property type="evidence" value="ECO:0007669"/>
    <property type="project" value="TreeGrafter"/>
</dbReference>
<dbReference type="PANTHER" id="PTHR11733">
    <property type="entry name" value="ZINC METALLOPROTEASE FAMILY M13 NEPRILYSIN-RELATED"/>
    <property type="match status" value="1"/>
</dbReference>